<dbReference type="Proteomes" id="UP000176705">
    <property type="component" value="Unassembled WGS sequence"/>
</dbReference>
<feature type="transmembrane region" description="Helical" evidence="1">
    <location>
        <begin position="284"/>
        <end position="306"/>
    </location>
</feature>
<evidence type="ECO:0000256" key="2">
    <source>
        <dbReference type="SAM" id="SignalP"/>
    </source>
</evidence>
<proteinExistence type="predicted"/>
<protein>
    <submittedName>
        <fullName evidence="3">Uncharacterized protein</fullName>
    </submittedName>
</protein>
<feature type="transmembrane region" description="Helical" evidence="1">
    <location>
        <begin position="312"/>
        <end position="330"/>
    </location>
</feature>
<feature type="transmembrane region" description="Helical" evidence="1">
    <location>
        <begin position="116"/>
        <end position="144"/>
    </location>
</feature>
<evidence type="ECO:0000313" key="3">
    <source>
        <dbReference type="EMBL" id="OHA09172.1"/>
    </source>
</evidence>
<dbReference type="AlphaFoldDB" id="A0A1G2LED3"/>
<sequence length="714" mass="77638">MKKKLPKLLCTINGALLAVVLLGMLAPAPLYAQLSPQQEVIRNEALQAKAQAADIADEQKPDCNILSAGFGCVLYWILDALTDFIVDFFVSIAAVMFDATVNLAMAPLSTLTFVQVGFNITLGVANMFFVLILLWIAIATIFDFGEFTARQLLPRLIVAALLINFSLAIGSSIINLSNGIASVFYKKIQTVPLEQQSFLPGAPIASKVMALSKFAVLKGTQPKTSQPATEGELATQIQQDCSTTGTGIFGTISCLYSITDSLWRWTFNMPAREADILSTAFKAVFFKLLITPILIFVLLAGAIFLIVRTISLAFLLILGPLAFLFMILPYTRAYYNQWWEGLMKWSFFFPAFMFFIFLSLQAGGQFASMFVVGGADDKLGAMVQYLMIAGLLIGSLIAANKMGIQGASTVTGWGKKMAAGTGRWAKGTGKIAVGTAAGIALGSRTGQRMAQSRVGRTFLRPVEATVAAGKKVQEAREKAALQRRMMAGKASPAYTRSLLRGMTEPERQDFFKELKGGQLKKTVAALSPEERRRYYLELKKIGQEDKLTDALDNLTQVVETETGAFEGSPQFQEAFNGWVAGATTGELQKRISAEDIRTNTYLHEAIKTKEVIGLSELKTIAHTGEKGEALRQHVIDLGDRAQFENERTVGYSEVEASERALARAISKLQTTNPQLAKDLTTPAVQVNLPRGRPLGRKTGPPVIVVQQAAATPPP</sequence>
<name>A0A1G2LED3_9BACT</name>
<keyword evidence="2" id="KW-0732">Signal</keyword>
<feature type="transmembrane region" description="Helical" evidence="1">
    <location>
        <begin position="342"/>
        <end position="362"/>
    </location>
</feature>
<feature type="transmembrane region" description="Helical" evidence="1">
    <location>
        <begin position="382"/>
        <end position="399"/>
    </location>
</feature>
<accession>A0A1G2LED3</accession>
<feature type="transmembrane region" description="Helical" evidence="1">
    <location>
        <begin position="156"/>
        <end position="177"/>
    </location>
</feature>
<feature type="chain" id="PRO_5009583559" evidence="2">
    <location>
        <begin position="33"/>
        <end position="714"/>
    </location>
</feature>
<dbReference type="EMBL" id="MHQS01000006">
    <property type="protein sequence ID" value="OHA09172.1"/>
    <property type="molecule type" value="Genomic_DNA"/>
</dbReference>
<keyword evidence="1" id="KW-0812">Transmembrane</keyword>
<feature type="transmembrane region" description="Helical" evidence="1">
    <location>
        <begin position="84"/>
        <end position="104"/>
    </location>
</feature>
<dbReference type="STRING" id="1802280.A3B37_01360"/>
<evidence type="ECO:0000313" key="4">
    <source>
        <dbReference type="Proteomes" id="UP000176705"/>
    </source>
</evidence>
<keyword evidence="1" id="KW-0472">Membrane</keyword>
<keyword evidence="1" id="KW-1133">Transmembrane helix</keyword>
<comment type="caution">
    <text evidence="3">The sequence shown here is derived from an EMBL/GenBank/DDBJ whole genome shotgun (WGS) entry which is preliminary data.</text>
</comment>
<gene>
    <name evidence="3" type="ORF">A3B37_01360</name>
</gene>
<reference evidence="3 4" key="1">
    <citation type="journal article" date="2016" name="Nat. Commun.">
        <title>Thousands of microbial genomes shed light on interconnected biogeochemical processes in an aquifer system.</title>
        <authorList>
            <person name="Anantharaman K."/>
            <person name="Brown C.T."/>
            <person name="Hug L.A."/>
            <person name="Sharon I."/>
            <person name="Castelle C.J."/>
            <person name="Probst A.J."/>
            <person name="Thomas B.C."/>
            <person name="Singh A."/>
            <person name="Wilkins M.J."/>
            <person name="Karaoz U."/>
            <person name="Brodie E.L."/>
            <person name="Williams K.H."/>
            <person name="Hubbard S.S."/>
            <person name="Banfield J.F."/>
        </authorList>
    </citation>
    <scope>NUCLEOTIDE SEQUENCE [LARGE SCALE GENOMIC DNA]</scope>
</reference>
<organism evidence="3 4">
    <name type="scientific">Candidatus Sungbacteria bacterium RIFCSPLOWO2_01_FULL_59_16</name>
    <dbReference type="NCBI Taxonomy" id="1802280"/>
    <lineage>
        <taxon>Bacteria</taxon>
        <taxon>Candidatus Sungiibacteriota</taxon>
    </lineage>
</organism>
<evidence type="ECO:0000256" key="1">
    <source>
        <dbReference type="SAM" id="Phobius"/>
    </source>
</evidence>
<feature type="signal peptide" evidence="2">
    <location>
        <begin position="1"/>
        <end position="32"/>
    </location>
</feature>